<evidence type="ECO:0000313" key="1">
    <source>
        <dbReference type="EMBL" id="KAK2177045.1"/>
    </source>
</evidence>
<reference evidence="1" key="1">
    <citation type="journal article" date="2023" name="Mol. Biol. Evol.">
        <title>Third-Generation Sequencing Reveals the Adaptive Role of the Epigenome in Three Deep-Sea Polychaetes.</title>
        <authorList>
            <person name="Perez M."/>
            <person name="Aroh O."/>
            <person name="Sun Y."/>
            <person name="Lan Y."/>
            <person name="Juniper S.K."/>
            <person name="Young C.R."/>
            <person name="Angers B."/>
            <person name="Qian P.Y."/>
        </authorList>
    </citation>
    <scope>NUCLEOTIDE SEQUENCE</scope>
    <source>
        <strain evidence="1">R07B-5</strain>
    </source>
</reference>
<accession>A0AAD9KUB7</accession>
<sequence>MGEQLRRLQNTKGSLEAKLKDLWTSHLESAATSVTDYLSVEHLGSILEELTGTQLTLSVDSVMRLEQLYIVTH</sequence>
<evidence type="ECO:0000313" key="2">
    <source>
        <dbReference type="Proteomes" id="UP001209878"/>
    </source>
</evidence>
<dbReference type="AlphaFoldDB" id="A0AAD9KUB7"/>
<keyword evidence="2" id="KW-1185">Reference proteome</keyword>
<proteinExistence type="predicted"/>
<dbReference type="Proteomes" id="UP001209878">
    <property type="component" value="Unassembled WGS sequence"/>
</dbReference>
<gene>
    <name evidence="1" type="ORF">NP493_621g02001</name>
</gene>
<name>A0AAD9KUB7_RIDPI</name>
<organism evidence="1 2">
    <name type="scientific">Ridgeia piscesae</name>
    <name type="common">Tubeworm</name>
    <dbReference type="NCBI Taxonomy" id="27915"/>
    <lineage>
        <taxon>Eukaryota</taxon>
        <taxon>Metazoa</taxon>
        <taxon>Spiralia</taxon>
        <taxon>Lophotrochozoa</taxon>
        <taxon>Annelida</taxon>
        <taxon>Polychaeta</taxon>
        <taxon>Sedentaria</taxon>
        <taxon>Canalipalpata</taxon>
        <taxon>Sabellida</taxon>
        <taxon>Siboglinidae</taxon>
        <taxon>Ridgeia</taxon>
    </lineage>
</organism>
<comment type="caution">
    <text evidence="1">The sequence shown here is derived from an EMBL/GenBank/DDBJ whole genome shotgun (WGS) entry which is preliminary data.</text>
</comment>
<dbReference type="EMBL" id="JAODUO010000621">
    <property type="protein sequence ID" value="KAK2177045.1"/>
    <property type="molecule type" value="Genomic_DNA"/>
</dbReference>
<protein>
    <submittedName>
        <fullName evidence="1">Uncharacterized protein</fullName>
    </submittedName>
</protein>